<accession>A0AAD5RU77</accession>
<name>A0AAD5RU77_9PEZI</name>
<dbReference type="EMBL" id="JAKWBI020000072">
    <property type="protein sequence ID" value="KAJ2903751.1"/>
    <property type="molecule type" value="Genomic_DNA"/>
</dbReference>
<reference evidence="3" key="1">
    <citation type="submission" date="2022-07" db="EMBL/GenBank/DDBJ databases">
        <title>Draft genome sequence of Zalerion maritima ATCC 34329, a (micro)plastics degrading marine fungus.</title>
        <authorList>
            <person name="Paco A."/>
            <person name="Goncalves M.F.M."/>
            <person name="Rocha-Santos T.A.P."/>
            <person name="Alves A."/>
        </authorList>
    </citation>
    <scope>NUCLEOTIDE SEQUENCE</scope>
    <source>
        <strain evidence="3">ATCC 34329</strain>
    </source>
</reference>
<feature type="region of interest" description="Disordered" evidence="1">
    <location>
        <begin position="215"/>
        <end position="263"/>
    </location>
</feature>
<comment type="caution">
    <text evidence="3">The sequence shown here is derived from an EMBL/GenBank/DDBJ whole genome shotgun (WGS) entry which is preliminary data.</text>
</comment>
<gene>
    <name evidence="3" type="ORF">MKZ38_009403</name>
</gene>
<evidence type="ECO:0000313" key="4">
    <source>
        <dbReference type="Proteomes" id="UP001201980"/>
    </source>
</evidence>
<evidence type="ECO:0000313" key="3">
    <source>
        <dbReference type="EMBL" id="KAJ2903751.1"/>
    </source>
</evidence>
<keyword evidence="4" id="KW-1185">Reference proteome</keyword>
<dbReference type="Pfam" id="PF00179">
    <property type="entry name" value="UQ_con"/>
    <property type="match status" value="1"/>
</dbReference>
<feature type="compositionally biased region" description="Polar residues" evidence="1">
    <location>
        <begin position="221"/>
        <end position="240"/>
    </location>
</feature>
<organism evidence="3 4">
    <name type="scientific">Zalerion maritima</name>
    <dbReference type="NCBI Taxonomy" id="339359"/>
    <lineage>
        <taxon>Eukaryota</taxon>
        <taxon>Fungi</taxon>
        <taxon>Dikarya</taxon>
        <taxon>Ascomycota</taxon>
        <taxon>Pezizomycotina</taxon>
        <taxon>Sordariomycetes</taxon>
        <taxon>Lulworthiomycetidae</taxon>
        <taxon>Lulworthiales</taxon>
        <taxon>Lulworthiaceae</taxon>
        <taxon>Zalerion</taxon>
    </lineage>
</organism>
<feature type="domain" description="UBC core" evidence="2">
    <location>
        <begin position="121"/>
        <end position="165"/>
    </location>
</feature>
<dbReference type="InterPro" id="IPR000608">
    <property type="entry name" value="UBC"/>
</dbReference>
<dbReference type="Gene3D" id="3.10.110.10">
    <property type="entry name" value="Ubiquitin Conjugating Enzyme"/>
    <property type="match status" value="1"/>
</dbReference>
<sequence length="420" mass="45031">MESIAGRTPPPPSSPPTFQAHEGEGGGMCITPQDPEGKGNMEGDDNRQVTLFDHMKTVICKNGCVKDGVPCDTEPAAFACGIVSKTQPTARQHLVSATGWICYPERTPLTGAGAALASSKLVLKASLKGPYSPAVLRFQISFPDNYPTLPPLVTFSTDMFHPLVAPLITYMYSTDVGDSGTVSASDEERLPPGGFSLRHGFPDWFGRSSRSGSAASRRASQVSGLQTPPCRTSAASISDTPDSKYSRDGSVQTATPSMQGMPGFIQTRGKSRDAISTYDVLQYIRFTFDSEKMLDSIPLEAAGNPGAWHAWRTHRIQEGKHFEGRSGERPPSHEALPTIAPVPIAAKAGSAGAAARRPGEWNWEGVWEERVRKGIAGSLSEPVLFGNAGVPNELINFLKMDQNEVDTIKDNLSRTLGNAV</sequence>
<dbReference type="Proteomes" id="UP001201980">
    <property type="component" value="Unassembled WGS sequence"/>
</dbReference>
<dbReference type="SUPFAM" id="SSF54495">
    <property type="entry name" value="UBC-like"/>
    <property type="match status" value="1"/>
</dbReference>
<evidence type="ECO:0000259" key="2">
    <source>
        <dbReference type="Pfam" id="PF00179"/>
    </source>
</evidence>
<proteinExistence type="predicted"/>
<feature type="region of interest" description="Disordered" evidence="1">
    <location>
        <begin position="1"/>
        <end position="46"/>
    </location>
</feature>
<dbReference type="InterPro" id="IPR016135">
    <property type="entry name" value="UBQ-conjugating_enzyme/RWD"/>
</dbReference>
<protein>
    <submittedName>
        <fullName evidence="3">Protein crossbronx-like protein</fullName>
    </submittedName>
</protein>
<evidence type="ECO:0000256" key="1">
    <source>
        <dbReference type="SAM" id="MobiDB-lite"/>
    </source>
</evidence>
<feature type="compositionally biased region" description="Basic and acidic residues" evidence="1">
    <location>
        <begin position="35"/>
        <end position="46"/>
    </location>
</feature>
<feature type="compositionally biased region" description="Polar residues" evidence="1">
    <location>
        <begin position="249"/>
        <end position="258"/>
    </location>
</feature>
<dbReference type="AlphaFoldDB" id="A0AAD5RU77"/>